<evidence type="ECO:0008006" key="3">
    <source>
        <dbReference type="Google" id="ProtNLM"/>
    </source>
</evidence>
<dbReference type="OrthoDB" id="39659at2759"/>
<comment type="caution">
    <text evidence="1">The sequence shown here is derived from an EMBL/GenBank/DDBJ whole genome shotgun (WGS) entry which is preliminary data.</text>
</comment>
<dbReference type="STRING" id="357750.A0A2S6BQ56"/>
<evidence type="ECO:0000313" key="1">
    <source>
        <dbReference type="EMBL" id="PPJ49609.1"/>
    </source>
</evidence>
<dbReference type="Pfam" id="PF02466">
    <property type="entry name" value="Tim17"/>
    <property type="match status" value="1"/>
</dbReference>
<keyword evidence="2" id="KW-1185">Reference proteome</keyword>
<dbReference type="PANTHER" id="PTHR15460:SF3">
    <property type="entry name" value="PEROXISOMAL MEMBRANE PROTEIN 4"/>
    <property type="match status" value="1"/>
</dbReference>
<evidence type="ECO:0000313" key="2">
    <source>
        <dbReference type="Proteomes" id="UP000237631"/>
    </source>
</evidence>
<protein>
    <recommendedName>
        <fullName evidence="3">Peroxisomal membrane protein 4</fullName>
    </recommendedName>
</protein>
<reference evidence="2" key="1">
    <citation type="journal article" date="2017" name="bioRxiv">
        <title>Conservation of a gene cluster reveals novel cercosporin biosynthetic mechanisms and extends production to the genus Colletotrichum.</title>
        <authorList>
            <person name="de Jonge R."/>
            <person name="Ebert M.K."/>
            <person name="Huitt-Roehl C.R."/>
            <person name="Pal P."/>
            <person name="Suttle J.C."/>
            <person name="Spanner R.E."/>
            <person name="Neubauer J.D."/>
            <person name="Jurick W.M.II."/>
            <person name="Stott K.A."/>
            <person name="Secor G.A."/>
            <person name="Thomma B.P.H.J."/>
            <person name="Van de Peer Y."/>
            <person name="Townsend C.A."/>
            <person name="Bolton M.D."/>
        </authorList>
    </citation>
    <scope>NUCLEOTIDE SEQUENCE [LARGE SCALE GENOMIC DNA]</scope>
    <source>
        <strain evidence="2">CBS538.71</strain>
    </source>
</reference>
<dbReference type="GO" id="GO:0005778">
    <property type="term" value="C:peroxisomal membrane"/>
    <property type="evidence" value="ECO:0007669"/>
    <property type="project" value="TreeGrafter"/>
</dbReference>
<accession>A0A2S6BQ56</accession>
<dbReference type="EMBL" id="PNEN01001801">
    <property type="protein sequence ID" value="PPJ49609.1"/>
    <property type="molecule type" value="Genomic_DNA"/>
</dbReference>
<dbReference type="Proteomes" id="UP000237631">
    <property type="component" value="Unassembled WGS sequence"/>
</dbReference>
<gene>
    <name evidence="1" type="ORF">CBER1_01944</name>
</gene>
<organism evidence="1 2">
    <name type="scientific">Cercospora berteroae</name>
    <dbReference type="NCBI Taxonomy" id="357750"/>
    <lineage>
        <taxon>Eukaryota</taxon>
        <taxon>Fungi</taxon>
        <taxon>Dikarya</taxon>
        <taxon>Ascomycota</taxon>
        <taxon>Pezizomycotina</taxon>
        <taxon>Dothideomycetes</taxon>
        <taxon>Dothideomycetidae</taxon>
        <taxon>Mycosphaerellales</taxon>
        <taxon>Mycosphaerellaceae</taxon>
        <taxon>Cercospora</taxon>
    </lineage>
</organism>
<dbReference type="PANTHER" id="PTHR15460">
    <property type="entry name" value="PEROXISOMAL MEMBRANE PROTEIN 4"/>
    <property type="match status" value="1"/>
</dbReference>
<proteinExistence type="predicted"/>
<dbReference type="PIRSF" id="PIRSF013674">
    <property type="entry name" value="PXMP4"/>
    <property type="match status" value="1"/>
</dbReference>
<dbReference type="InterPro" id="IPR019531">
    <property type="entry name" value="Pmp4"/>
</dbReference>
<dbReference type="AlphaFoldDB" id="A0A2S6BQ56"/>
<name>A0A2S6BQ56_9PEZI</name>
<sequence length="245" mass="27154">MSTLQALQSSLEKIVLDPQYKAPLTLLKAIRNGAVYGTKVRFPHALVMIFLFRSGTLREKVSLVLKATRQHASNLARFALLYKTGMMLLRKANNGKEAPLHSFLSGLHGGYWVFGHGKGASSSVNQQIVIYVFARVILGLAKLAIQPQGNNALVGSQYGGHGGKGFLQLTEEQRALVQKYSWPVFASLSWASVMWLFEGYPETLQPSLRSSMTYIFANSDHWHSLDSFIWQYSRPVLPGPAGLNT</sequence>